<dbReference type="Proteomes" id="UP000176944">
    <property type="component" value="Chromosome"/>
</dbReference>
<dbReference type="EMBL" id="CP017708">
    <property type="protein sequence ID" value="AOY81209.1"/>
    <property type="molecule type" value="Genomic_DNA"/>
</dbReference>
<reference evidence="2" key="1">
    <citation type="submission" date="2016-10" db="EMBL/GenBank/DDBJ databases">
        <title>Comparative genomics uncovers the prolific and rare metabolic potential of the cyanobacterial genus Moorea.</title>
        <authorList>
            <person name="Leao T."/>
            <person name="Castelao G."/>
            <person name="Korobeynikov A."/>
            <person name="Monroe E.A."/>
            <person name="Podell S."/>
            <person name="Glukhov E."/>
            <person name="Allen E."/>
            <person name="Gerwick W.H."/>
            <person name="Gerwick L."/>
        </authorList>
    </citation>
    <scope>NUCLEOTIDE SEQUENCE [LARGE SCALE GENOMIC DNA]</scope>
    <source>
        <strain evidence="2">JHB</strain>
    </source>
</reference>
<evidence type="ECO:0000313" key="1">
    <source>
        <dbReference type="EMBL" id="AOY81209.1"/>
    </source>
</evidence>
<name>A0A1D9G0Q4_MOOP1</name>
<evidence type="ECO:0000313" key="2">
    <source>
        <dbReference type="Proteomes" id="UP000176944"/>
    </source>
</evidence>
<sequence length="72" mass="8180">MVSPTRALHQDNGMGFRGIDRVTGVSHTTIISWVKKIGSELPNLSLTEEIPEVTQIDELQTFVKKIWVWDET</sequence>
<proteinExistence type="predicted"/>
<protein>
    <recommendedName>
        <fullName evidence="3">IS1 transposase</fullName>
    </recommendedName>
</protein>
<evidence type="ECO:0008006" key="3">
    <source>
        <dbReference type="Google" id="ProtNLM"/>
    </source>
</evidence>
<accession>A0A1D9G0Q4</accession>
<dbReference type="AlphaFoldDB" id="A0A1D9G0Q4"/>
<organism evidence="1 2">
    <name type="scientific">Moorena producens (strain JHB)</name>
    <dbReference type="NCBI Taxonomy" id="1454205"/>
    <lineage>
        <taxon>Bacteria</taxon>
        <taxon>Bacillati</taxon>
        <taxon>Cyanobacteriota</taxon>
        <taxon>Cyanophyceae</taxon>
        <taxon>Coleofasciculales</taxon>
        <taxon>Coleofasciculaceae</taxon>
        <taxon>Moorena</taxon>
    </lineage>
</organism>
<gene>
    <name evidence="1" type="ORF">BJP36_16145</name>
</gene>